<evidence type="ECO:0000256" key="4">
    <source>
        <dbReference type="ARBA" id="ARBA00022801"/>
    </source>
</evidence>
<dbReference type="KEGG" id="sflv:IC614_07700"/>
<evidence type="ECO:0000313" key="8">
    <source>
        <dbReference type="EMBL" id="QPQ54248.1"/>
    </source>
</evidence>
<feature type="domain" description="LD-carboxypeptidase N-terminal" evidence="6">
    <location>
        <begin position="3"/>
        <end position="121"/>
    </location>
</feature>
<dbReference type="GO" id="GO:0008236">
    <property type="term" value="F:serine-type peptidase activity"/>
    <property type="evidence" value="ECO:0007669"/>
    <property type="project" value="UniProtKB-KW"/>
</dbReference>
<gene>
    <name evidence="8" type="ORF">IC614_07700</name>
</gene>
<evidence type="ECO:0000256" key="3">
    <source>
        <dbReference type="ARBA" id="ARBA00022670"/>
    </source>
</evidence>
<dbReference type="Gene3D" id="3.40.50.10740">
    <property type="entry name" value="Class I glutamine amidotransferase-like"/>
    <property type="match status" value="1"/>
</dbReference>
<accession>A0A7T2LLD0</accession>
<keyword evidence="5" id="KW-0720">Serine protease</keyword>
<organism evidence="8 9">
    <name type="scientific">Allosphingosinicella flava</name>
    <dbReference type="NCBI Taxonomy" id="2771430"/>
    <lineage>
        <taxon>Bacteria</taxon>
        <taxon>Pseudomonadati</taxon>
        <taxon>Pseudomonadota</taxon>
        <taxon>Alphaproteobacteria</taxon>
        <taxon>Sphingomonadales</taxon>
        <taxon>Sphingomonadaceae</taxon>
        <taxon>Allosphingosinicella</taxon>
    </lineage>
</organism>
<keyword evidence="9" id="KW-1185">Reference proteome</keyword>
<protein>
    <submittedName>
        <fullName evidence="8">LD-carboxypeptidase</fullName>
    </submittedName>
</protein>
<dbReference type="SUPFAM" id="SSF141986">
    <property type="entry name" value="LD-carboxypeptidase A C-terminal domain-like"/>
    <property type="match status" value="1"/>
</dbReference>
<dbReference type="Proteomes" id="UP000594873">
    <property type="component" value="Chromosome"/>
</dbReference>
<evidence type="ECO:0000256" key="5">
    <source>
        <dbReference type="ARBA" id="ARBA00022825"/>
    </source>
</evidence>
<evidence type="ECO:0000259" key="7">
    <source>
        <dbReference type="Pfam" id="PF17676"/>
    </source>
</evidence>
<feature type="domain" description="LD-carboxypeptidase C-terminal" evidence="7">
    <location>
        <begin position="165"/>
        <end position="270"/>
    </location>
</feature>
<evidence type="ECO:0000313" key="9">
    <source>
        <dbReference type="Proteomes" id="UP000594873"/>
    </source>
</evidence>
<evidence type="ECO:0000256" key="1">
    <source>
        <dbReference type="ARBA" id="ARBA00010233"/>
    </source>
</evidence>
<dbReference type="InterPro" id="IPR040449">
    <property type="entry name" value="Peptidase_S66_N"/>
</dbReference>
<keyword evidence="4" id="KW-0378">Hydrolase</keyword>
<dbReference type="GO" id="GO:0006508">
    <property type="term" value="P:proteolysis"/>
    <property type="evidence" value="ECO:0007669"/>
    <property type="project" value="UniProtKB-KW"/>
</dbReference>
<keyword evidence="3" id="KW-0645">Protease</keyword>
<dbReference type="InterPro" id="IPR040921">
    <property type="entry name" value="Peptidase_S66C"/>
</dbReference>
<keyword evidence="2 8" id="KW-0121">Carboxypeptidase</keyword>
<reference evidence="8 9" key="1">
    <citation type="submission" date="2020-11" db="EMBL/GenBank/DDBJ databases">
        <title>Genome seq and assembly of Sphingosinicella sp.</title>
        <authorList>
            <person name="Chhetri G."/>
        </authorList>
    </citation>
    <scope>NUCLEOTIDE SEQUENCE [LARGE SCALE GENOMIC DNA]</scope>
    <source>
        <strain evidence="8 9">UDD2</strain>
    </source>
</reference>
<evidence type="ECO:0000259" key="6">
    <source>
        <dbReference type="Pfam" id="PF02016"/>
    </source>
</evidence>
<sequence length="271" mass="29042">MRIGIVAPGTPVTREVADRVIAIAAECQPGLTLHFHPQCFLVHNHFAGPDAARADAFVEVANDPAYDALWVARGGYGACRIAEDVLARLEAPARTKAYLGYSDAGYLLAGLYAAGFERVAHGPMPGDIRRAGGEAAIRRALGWLAGDREGIEPHAVPGTPRAAFNITVLSQLLGTPLQPDLSGHLLMLEDVSEYTYRTDRSMFHITANPGIRAVAGIRLGRCSEVPDNDPDFGESEEEVVRHWCARAGIPFLGRADIGHDADNKVVPFGTA</sequence>
<dbReference type="Pfam" id="PF17676">
    <property type="entry name" value="Peptidase_S66C"/>
    <property type="match status" value="1"/>
</dbReference>
<name>A0A7T2LLD0_9SPHN</name>
<dbReference type="InterPro" id="IPR029062">
    <property type="entry name" value="Class_I_gatase-like"/>
</dbReference>
<dbReference type="InterPro" id="IPR027461">
    <property type="entry name" value="Carboxypeptidase_A_C_sf"/>
</dbReference>
<dbReference type="RefSeq" id="WP_200970775.1">
    <property type="nucleotide sequence ID" value="NZ_CP065592.1"/>
</dbReference>
<dbReference type="CDD" id="cd07025">
    <property type="entry name" value="Peptidase_S66"/>
    <property type="match status" value="1"/>
</dbReference>
<evidence type="ECO:0000256" key="2">
    <source>
        <dbReference type="ARBA" id="ARBA00022645"/>
    </source>
</evidence>
<dbReference type="EMBL" id="CP065592">
    <property type="protein sequence ID" value="QPQ54248.1"/>
    <property type="molecule type" value="Genomic_DNA"/>
</dbReference>
<dbReference type="PANTHER" id="PTHR30237">
    <property type="entry name" value="MURAMOYLTETRAPEPTIDE CARBOXYPEPTIDASE"/>
    <property type="match status" value="1"/>
</dbReference>
<dbReference type="Gene3D" id="3.50.30.60">
    <property type="entry name" value="LD-carboxypeptidase A C-terminal domain-like"/>
    <property type="match status" value="1"/>
</dbReference>
<dbReference type="GO" id="GO:0004180">
    <property type="term" value="F:carboxypeptidase activity"/>
    <property type="evidence" value="ECO:0007669"/>
    <property type="project" value="UniProtKB-KW"/>
</dbReference>
<dbReference type="PANTHER" id="PTHR30237:SF2">
    <property type="entry name" value="MUREIN TETRAPEPTIDE CARBOXYPEPTIDASE"/>
    <property type="match status" value="1"/>
</dbReference>
<dbReference type="Pfam" id="PF02016">
    <property type="entry name" value="Peptidase_S66"/>
    <property type="match status" value="1"/>
</dbReference>
<comment type="similarity">
    <text evidence="1">Belongs to the peptidase S66 family.</text>
</comment>
<dbReference type="InterPro" id="IPR027478">
    <property type="entry name" value="LdcA_N"/>
</dbReference>
<proteinExistence type="inferred from homology"/>
<dbReference type="AlphaFoldDB" id="A0A7T2LLD0"/>
<dbReference type="SUPFAM" id="SSF52317">
    <property type="entry name" value="Class I glutamine amidotransferase-like"/>
    <property type="match status" value="1"/>
</dbReference>
<dbReference type="InterPro" id="IPR003507">
    <property type="entry name" value="S66_fam"/>
</dbReference>